<proteinExistence type="predicted"/>
<gene>
    <name evidence="1" type="ORF">APZ42_026412</name>
</gene>
<comment type="caution">
    <text evidence="1">The sequence shown here is derived from an EMBL/GenBank/DDBJ whole genome shotgun (WGS) entry which is preliminary data.</text>
</comment>
<keyword evidence="2" id="KW-1185">Reference proteome</keyword>
<dbReference type="Proteomes" id="UP000076858">
    <property type="component" value="Unassembled WGS sequence"/>
</dbReference>
<dbReference type="EMBL" id="LRGB01002076">
    <property type="protein sequence ID" value="KZS09297.1"/>
    <property type="molecule type" value="Genomic_DNA"/>
</dbReference>
<evidence type="ECO:0000313" key="2">
    <source>
        <dbReference type="Proteomes" id="UP000076858"/>
    </source>
</evidence>
<name>A0A164S675_9CRUS</name>
<sequence length="132" mass="15218">MEQKLTTACRVVPMMINNRELENLRQFRMPKLPPSPSNSFGLHRVMRWRPWNESTTSNFYSYAVSAAGELDRWNKEMNVEEREISRPIVKPAIVSMVADAVKWNNSRRITTTSASGTKNNQTKLLNVDFLST</sequence>
<evidence type="ECO:0000313" key="1">
    <source>
        <dbReference type="EMBL" id="KZS09297.1"/>
    </source>
</evidence>
<organism evidence="1 2">
    <name type="scientific">Daphnia magna</name>
    <dbReference type="NCBI Taxonomy" id="35525"/>
    <lineage>
        <taxon>Eukaryota</taxon>
        <taxon>Metazoa</taxon>
        <taxon>Ecdysozoa</taxon>
        <taxon>Arthropoda</taxon>
        <taxon>Crustacea</taxon>
        <taxon>Branchiopoda</taxon>
        <taxon>Diplostraca</taxon>
        <taxon>Cladocera</taxon>
        <taxon>Anomopoda</taxon>
        <taxon>Daphniidae</taxon>
        <taxon>Daphnia</taxon>
    </lineage>
</organism>
<dbReference type="AlphaFoldDB" id="A0A164S675"/>
<protein>
    <submittedName>
        <fullName evidence="1">Uncharacterized protein</fullName>
    </submittedName>
</protein>
<reference evidence="1 2" key="1">
    <citation type="submission" date="2016-03" db="EMBL/GenBank/DDBJ databases">
        <title>EvidentialGene: Evidence-directed Construction of Genes on Genomes.</title>
        <authorList>
            <person name="Gilbert D.G."/>
            <person name="Choi J.-H."/>
            <person name="Mockaitis K."/>
            <person name="Colbourne J."/>
            <person name="Pfrender M."/>
        </authorList>
    </citation>
    <scope>NUCLEOTIDE SEQUENCE [LARGE SCALE GENOMIC DNA]</scope>
    <source>
        <strain evidence="1 2">Xinb3</strain>
        <tissue evidence="1">Complete organism</tissue>
    </source>
</reference>
<accession>A0A164S675</accession>